<dbReference type="Gene3D" id="1.10.287.950">
    <property type="entry name" value="Methyl-accepting chemotaxis protein"/>
    <property type="match status" value="1"/>
</dbReference>
<dbReference type="AlphaFoldDB" id="A0AAW5E5A4"/>
<evidence type="ECO:0000259" key="12">
    <source>
        <dbReference type="PROSITE" id="PS50885"/>
    </source>
</evidence>
<evidence type="ECO:0000259" key="11">
    <source>
        <dbReference type="PROSITE" id="PS50111"/>
    </source>
</evidence>
<feature type="transmembrane region" description="Helical" evidence="10">
    <location>
        <begin position="305"/>
        <end position="327"/>
    </location>
</feature>
<evidence type="ECO:0000256" key="10">
    <source>
        <dbReference type="SAM" id="Phobius"/>
    </source>
</evidence>
<proteinExistence type="inferred from homology"/>
<keyword evidence="14" id="KW-1185">Reference proteome</keyword>
<keyword evidence="4 10" id="KW-0812">Transmembrane</keyword>
<evidence type="ECO:0000256" key="5">
    <source>
        <dbReference type="ARBA" id="ARBA00022989"/>
    </source>
</evidence>
<name>A0AAW5E5A4_9BACI</name>
<dbReference type="PANTHER" id="PTHR32089:SF112">
    <property type="entry name" value="LYSOZYME-LIKE PROTEIN-RELATED"/>
    <property type="match status" value="1"/>
</dbReference>
<evidence type="ECO:0000313" key="14">
    <source>
        <dbReference type="Proteomes" id="UP001431131"/>
    </source>
</evidence>
<dbReference type="CDD" id="cd18774">
    <property type="entry name" value="PDC2_HK_sensor"/>
    <property type="match status" value="1"/>
</dbReference>
<dbReference type="GO" id="GO:0005886">
    <property type="term" value="C:plasma membrane"/>
    <property type="evidence" value="ECO:0007669"/>
    <property type="project" value="UniProtKB-SubCell"/>
</dbReference>
<dbReference type="Gene3D" id="3.30.450.20">
    <property type="entry name" value="PAS domain"/>
    <property type="match status" value="1"/>
</dbReference>
<dbReference type="InterPro" id="IPR029151">
    <property type="entry name" value="Sensor-like_sf"/>
</dbReference>
<keyword evidence="2" id="KW-1003">Cell membrane</keyword>
<evidence type="ECO:0000313" key="13">
    <source>
        <dbReference type="EMBL" id="MCH1627698.1"/>
    </source>
</evidence>
<dbReference type="EMBL" id="JAKTTI010000050">
    <property type="protein sequence ID" value="MCH1627698.1"/>
    <property type="molecule type" value="Genomic_DNA"/>
</dbReference>
<comment type="similarity">
    <text evidence="8">Belongs to the methyl-accepting chemotaxis (MCP) protein family.</text>
</comment>
<dbReference type="Pfam" id="PF00015">
    <property type="entry name" value="MCPsignal"/>
    <property type="match status" value="1"/>
</dbReference>
<dbReference type="SMART" id="SM00304">
    <property type="entry name" value="HAMP"/>
    <property type="match status" value="1"/>
</dbReference>
<dbReference type="RefSeq" id="WP_240257617.1">
    <property type="nucleotide sequence ID" value="NZ_JAKTTI010000050.1"/>
</dbReference>
<dbReference type="SUPFAM" id="SSF103190">
    <property type="entry name" value="Sensory domain-like"/>
    <property type="match status" value="1"/>
</dbReference>
<dbReference type="PROSITE" id="PS50111">
    <property type="entry name" value="CHEMOTAXIS_TRANSDUC_2"/>
    <property type="match status" value="1"/>
</dbReference>
<dbReference type="GO" id="GO:0006935">
    <property type="term" value="P:chemotaxis"/>
    <property type="evidence" value="ECO:0007669"/>
    <property type="project" value="UniProtKB-KW"/>
</dbReference>
<feature type="domain" description="Methyl-accepting transducer" evidence="11">
    <location>
        <begin position="403"/>
        <end position="660"/>
    </location>
</feature>
<dbReference type="PANTHER" id="PTHR32089">
    <property type="entry name" value="METHYL-ACCEPTING CHEMOTAXIS PROTEIN MCPB"/>
    <property type="match status" value="1"/>
</dbReference>
<evidence type="ECO:0000256" key="1">
    <source>
        <dbReference type="ARBA" id="ARBA00004651"/>
    </source>
</evidence>
<evidence type="ECO:0000256" key="7">
    <source>
        <dbReference type="ARBA" id="ARBA00023224"/>
    </source>
</evidence>
<dbReference type="InterPro" id="IPR033479">
    <property type="entry name" value="dCache_1"/>
</dbReference>
<evidence type="ECO:0000256" key="4">
    <source>
        <dbReference type="ARBA" id="ARBA00022692"/>
    </source>
</evidence>
<feature type="domain" description="HAMP" evidence="12">
    <location>
        <begin position="329"/>
        <end position="384"/>
    </location>
</feature>
<dbReference type="Pfam" id="PF02743">
    <property type="entry name" value="dCache_1"/>
    <property type="match status" value="1"/>
</dbReference>
<keyword evidence="7 9" id="KW-0807">Transducer</keyword>
<protein>
    <submittedName>
        <fullName evidence="13">Methyl-accepting chemotaxis protein</fullName>
    </submittedName>
</protein>
<evidence type="ECO:0000256" key="2">
    <source>
        <dbReference type="ARBA" id="ARBA00022475"/>
    </source>
</evidence>
<dbReference type="GO" id="GO:0007165">
    <property type="term" value="P:signal transduction"/>
    <property type="evidence" value="ECO:0007669"/>
    <property type="project" value="UniProtKB-KW"/>
</dbReference>
<accession>A0AAW5E5A4</accession>
<gene>
    <name evidence="13" type="ORF">MJG50_20380</name>
</gene>
<dbReference type="InterPro" id="IPR003660">
    <property type="entry name" value="HAMP_dom"/>
</dbReference>
<evidence type="ECO:0000256" key="8">
    <source>
        <dbReference type="ARBA" id="ARBA00029447"/>
    </source>
</evidence>
<dbReference type="PROSITE" id="PS50885">
    <property type="entry name" value="HAMP"/>
    <property type="match status" value="1"/>
</dbReference>
<reference evidence="13" key="1">
    <citation type="submission" date="2022-02" db="EMBL/GenBank/DDBJ databases">
        <title>Fredinandcohnia quinoae sp. nov. isolated from Chenopodium quinoa seeds.</title>
        <authorList>
            <person name="Saati-Santamaria Z."/>
            <person name="Flores-Felix J.D."/>
            <person name="Igual J.M."/>
            <person name="Velazquez E."/>
            <person name="Garcia-Fraile P."/>
            <person name="Martinez-Molina E."/>
        </authorList>
    </citation>
    <scope>NUCLEOTIDE SEQUENCE</scope>
    <source>
        <strain evidence="13">SECRCQ15</strain>
    </source>
</reference>
<keyword evidence="5 10" id="KW-1133">Transmembrane helix</keyword>
<dbReference type="Proteomes" id="UP001431131">
    <property type="component" value="Unassembled WGS sequence"/>
</dbReference>
<comment type="caution">
    <text evidence="13">The sequence shown here is derived from an EMBL/GenBank/DDBJ whole genome shotgun (WGS) entry which is preliminary data.</text>
</comment>
<comment type="subcellular location">
    <subcellularLocation>
        <location evidence="1">Cell membrane</location>
        <topology evidence="1">Multi-pass membrane protein</topology>
    </subcellularLocation>
</comment>
<keyword evidence="3" id="KW-0145">Chemotaxis</keyword>
<evidence type="ECO:0000256" key="9">
    <source>
        <dbReference type="PROSITE-ProRule" id="PRU00284"/>
    </source>
</evidence>
<organism evidence="13 14">
    <name type="scientific">Fredinandcohnia quinoae</name>
    <dbReference type="NCBI Taxonomy" id="2918902"/>
    <lineage>
        <taxon>Bacteria</taxon>
        <taxon>Bacillati</taxon>
        <taxon>Bacillota</taxon>
        <taxon>Bacilli</taxon>
        <taxon>Bacillales</taxon>
        <taxon>Bacillaceae</taxon>
        <taxon>Fredinandcohnia</taxon>
    </lineage>
</organism>
<sequence length="689" mass="75777">MNTINNKLKIAILSITILSLVAVGIVVAIKVSMQTKLDFTNSMERQIDQVDISISNFFTDIESNVNMLSSFSLIKEADKRITTYVDRKGTNGKVPMKPLEGDPYEAAIYQTLGAFVSSHSSVLDTGLGIEENGGYVQFPESDRDEGYDARQRSWYKLAMSNPDKANFSNAYTTSSGKLVIYSSKTIKDDSNKVRGVVTVDVDLSNLSEMIGKIKIGKTGYIVLADELGTILSHPKDDKLVAANVKELNIKDLENINEVTKEPFETTLSDGKDYIIQVVKSSNAHTKMNYIVFVEKEELASSSKEIITIIIFAIILIAIISFFVSYLVSHRISKPIKFASEHIRVLGEGDFTNDIPDKYLRLSDEVGDIMKDTKNMQTNLIELITNVSSASNQVATSSNELMETSQQTVIAADEVARTIEEISKSTSEQAHDTEQGALNINELGNLIEKDLGYIQELNSSAVEVDQIKDEALDILNDLVEKTKKAYHSSEEVSGIIVNTNNSAMKIESASQMIKSIADQTNLLALNASIEAARAGEAGKGFAVVADEIRKLAEQSNQFTEEISSIIQDLTSKTEFAVKTIQEVGTIVQSQAKSVSTTNEKFERIAVAIDNMKKVIDNVTQSGHEMEEKKTEIIAIIENLSASSEENAAATEEASASVEEQTAAMEEISHASKHLAQLSQQMKENIDKFKY</sequence>
<dbReference type="SUPFAM" id="SSF58104">
    <property type="entry name" value="Methyl-accepting chemotaxis protein (MCP) signaling domain"/>
    <property type="match status" value="1"/>
</dbReference>
<keyword evidence="6 10" id="KW-0472">Membrane</keyword>
<evidence type="ECO:0000256" key="3">
    <source>
        <dbReference type="ARBA" id="ARBA00022500"/>
    </source>
</evidence>
<dbReference type="InterPro" id="IPR004089">
    <property type="entry name" value="MCPsignal_dom"/>
</dbReference>
<evidence type="ECO:0000256" key="6">
    <source>
        <dbReference type="ARBA" id="ARBA00023136"/>
    </source>
</evidence>
<dbReference type="SMART" id="SM00283">
    <property type="entry name" value="MA"/>
    <property type="match status" value="1"/>
</dbReference>